<organism evidence="2 3">
    <name type="scientific">Novosphingobium album</name>
    <name type="common">ex Hu et al. 2023</name>
    <dbReference type="NCBI Taxonomy" id="2930093"/>
    <lineage>
        <taxon>Bacteria</taxon>
        <taxon>Pseudomonadati</taxon>
        <taxon>Pseudomonadota</taxon>
        <taxon>Alphaproteobacteria</taxon>
        <taxon>Sphingomonadales</taxon>
        <taxon>Sphingomonadaceae</taxon>
        <taxon>Novosphingobium</taxon>
    </lineage>
</organism>
<comment type="caution">
    <text evidence="2">The sequence shown here is derived from an EMBL/GenBank/DDBJ whole genome shotgun (WGS) entry which is preliminary data.</text>
</comment>
<gene>
    <name evidence="2" type="ORF">MTR64_07370</name>
</gene>
<evidence type="ECO:0000313" key="3">
    <source>
        <dbReference type="Proteomes" id="UP001162880"/>
    </source>
</evidence>
<name>A0ABT0B0Q6_9SPHN</name>
<evidence type="ECO:0000256" key="1">
    <source>
        <dbReference type="SAM" id="SignalP"/>
    </source>
</evidence>
<dbReference type="Proteomes" id="UP001162880">
    <property type="component" value="Unassembled WGS sequence"/>
</dbReference>
<evidence type="ECO:0000313" key="2">
    <source>
        <dbReference type="EMBL" id="MCJ2178379.1"/>
    </source>
</evidence>
<dbReference type="RefSeq" id="WP_243992381.1">
    <property type="nucleotide sequence ID" value="NZ_JALHLE010000008.1"/>
</dbReference>
<proteinExistence type="predicted"/>
<accession>A0ABT0B0Q6</accession>
<feature type="chain" id="PRO_5046978475" description="Transporter" evidence="1">
    <location>
        <begin position="24"/>
        <end position="269"/>
    </location>
</feature>
<keyword evidence="1" id="KW-0732">Signal</keyword>
<sequence length="269" mass="28652">MHFTFSGRALAAAALLVSCAVHAQDAEEAGNGQGLAEQLANPISNLISVPFQFNYDCCYGPADGDRFTLNIQPVIPVSASSDWNLITRTILPVISQSETVRGQGGDTGLGDTVQSFFLSPKASSNGLVWGVGPVILWPTGNSTFGSKKFGAGPTAVVLKQGGGMTFGLLANHIWSFAGKSEREDISATFIQPFITKTLPDSTSFGLNTETTYDWKHKTWTVPVNATVSHVFAFGKQPVSLGVGAKYYAERPAGGPEWGARFVMTLLFPK</sequence>
<reference evidence="2" key="1">
    <citation type="submission" date="2022-03" db="EMBL/GenBank/DDBJ databases">
        <title>Identification of a novel bacterium isolated from mangrove sediments.</title>
        <authorList>
            <person name="Pan X."/>
        </authorList>
    </citation>
    <scope>NUCLEOTIDE SEQUENCE</scope>
    <source>
        <strain evidence="2">B2580</strain>
    </source>
</reference>
<keyword evidence="3" id="KW-1185">Reference proteome</keyword>
<protein>
    <recommendedName>
        <fullName evidence="4">Transporter</fullName>
    </recommendedName>
</protein>
<evidence type="ECO:0008006" key="4">
    <source>
        <dbReference type="Google" id="ProtNLM"/>
    </source>
</evidence>
<dbReference type="EMBL" id="JALHLE010000008">
    <property type="protein sequence ID" value="MCJ2178379.1"/>
    <property type="molecule type" value="Genomic_DNA"/>
</dbReference>
<feature type="signal peptide" evidence="1">
    <location>
        <begin position="1"/>
        <end position="23"/>
    </location>
</feature>